<evidence type="ECO:0000256" key="2">
    <source>
        <dbReference type="ARBA" id="ARBA00005013"/>
    </source>
</evidence>
<dbReference type="NCBIfam" id="TIGR00526">
    <property type="entry name" value="folB_dom"/>
    <property type="match status" value="1"/>
</dbReference>
<dbReference type="PANTHER" id="PTHR42844:SF1">
    <property type="entry name" value="DIHYDRONEOPTERIN ALDOLASE 1-RELATED"/>
    <property type="match status" value="1"/>
</dbReference>
<dbReference type="SUPFAM" id="SSF55620">
    <property type="entry name" value="Tetrahydrobiopterin biosynthesis enzymes-like"/>
    <property type="match status" value="1"/>
</dbReference>
<reference evidence="9" key="1">
    <citation type="submission" date="2022-07" db="EMBL/GenBank/DDBJ databases">
        <title>Arcobacter roscoffensis sp. nov., a marine bacterium isolated from coastal seawater collected from Roscoff, France.</title>
        <authorList>
            <person name="Pascual J."/>
            <person name="Lepeaux C."/>
            <person name="Methner A."/>
            <person name="Overmann J."/>
        </authorList>
    </citation>
    <scope>NUCLEOTIDE SEQUENCE</scope>
    <source>
        <strain evidence="9">ARW1-2F2</strain>
    </source>
</reference>
<comment type="catalytic activity">
    <reaction evidence="1">
        <text>7,8-dihydroneopterin = 6-hydroxymethyl-7,8-dihydropterin + glycolaldehyde</text>
        <dbReference type="Rhea" id="RHEA:10540"/>
        <dbReference type="ChEBI" id="CHEBI:17001"/>
        <dbReference type="ChEBI" id="CHEBI:17071"/>
        <dbReference type="ChEBI" id="CHEBI:44841"/>
        <dbReference type="EC" id="4.1.2.25"/>
    </reaction>
</comment>
<proteinExistence type="inferred from homology"/>
<evidence type="ECO:0000256" key="1">
    <source>
        <dbReference type="ARBA" id="ARBA00001353"/>
    </source>
</evidence>
<keyword evidence="5" id="KW-0289">Folate biosynthesis</keyword>
<evidence type="ECO:0000256" key="7">
    <source>
        <dbReference type="ARBA" id="ARBA00032903"/>
    </source>
</evidence>
<dbReference type="Gene3D" id="3.30.1130.10">
    <property type="match status" value="1"/>
</dbReference>
<evidence type="ECO:0000256" key="5">
    <source>
        <dbReference type="ARBA" id="ARBA00022909"/>
    </source>
</evidence>
<dbReference type="EC" id="4.1.2.25" evidence="4"/>
<accession>A0ABY5E3X9</accession>
<keyword evidence="10" id="KW-1185">Reference proteome</keyword>
<gene>
    <name evidence="9" type="ORF">NJU99_01865</name>
</gene>
<feature type="domain" description="Dihydroneopterin aldolase/epimerase" evidence="8">
    <location>
        <begin position="7"/>
        <end position="107"/>
    </location>
</feature>
<evidence type="ECO:0000313" key="10">
    <source>
        <dbReference type="Proteomes" id="UP001060012"/>
    </source>
</evidence>
<dbReference type="RefSeq" id="WP_254577038.1">
    <property type="nucleotide sequence ID" value="NZ_CP100595.1"/>
</dbReference>
<keyword evidence="6" id="KW-0456">Lyase</keyword>
<dbReference type="InterPro" id="IPR043133">
    <property type="entry name" value="GTP-CH-I_C/QueF"/>
</dbReference>
<comment type="similarity">
    <text evidence="3">Belongs to the DHNA family.</text>
</comment>
<dbReference type="InterPro" id="IPR006156">
    <property type="entry name" value="Dihydroneopterin_aldolase"/>
</dbReference>
<comment type="pathway">
    <text evidence="2">Cofactor biosynthesis; tetrahydrofolate biosynthesis; 2-amino-4-hydroxy-6-hydroxymethyl-7,8-dihydropteridine diphosphate from 7,8-dihydroneopterin triphosphate: step 3/4.</text>
</comment>
<evidence type="ECO:0000256" key="6">
    <source>
        <dbReference type="ARBA" id="ARBA00023239"/>
    </source>
</evidence>
<dbReference type="EMBL" id="CP100595">
    <property type="protein sequence ID" value="UTJ06859.1"/>
    <property type="molecule type" value="Genomic_DNA"/>
</dbReference>
<evidence type="ECO:0000259" key="8">
    <source>
        <dbReference type="SMART" id="SM00905"/>
    </source>
</evidence>
<dbReference type="PANTHER" id="PTHR42844">
    <property type="entry name" value="DIHYDRONEOPTERIN ALDOLASE 1-RELATED"/>
    <property type="match status" value="1"/>
</dbReference>
<evidence type="ECO:0000256" key="4">
    <source>
        <dbReference type="ARBA" id="ARBA00013043"/>
    </source>
</evidence>
<sequence length="107" mass="12811">MKQNLRINIKELTFKCIIGILPFERKEKQKVIINVSFNYIYKKDYFIDYSEVSDFIKKQMKKKKFELLEEAIAYMEGKLYKLYKINNLKIEISKPDILSDCIVSLSN</sequence>
<name>A0ABY5E3X9_9BACT</name>
<dbReference type="Pfam" id="PF02152">
    <property type="entry name" value="FolB"/>
    <property type="match status" value="1"/>
</dbReference>
<dbReference type="SMART" id="SM00905">
    <property type="entry name" value="FolB"/>
    <property type="match status" value="1"/>
</dbReference>
<protein>
    <recommendedName>
        <fullName evidence="4">dihydroneopterin aldolase</fullName>
        <ecNumber evidence="4">4.1.2.25</ecNumber>
    </recommendedName>
    <alternativeName>
        <fullName evidence="7">7,8-dihydroneopterin aldolase</fullName>
    </alternativeName>
</protein>
<dbReference type="Proteomes" id="UP001060012">
    <property type="component" value="Chromosome"/>
</dbReference>
<evidence type="ECO:0000256" key="3">
    <source>
        <dbReference type="ARBA" id="ARBA00005708"/>
    </source>
</evidence>
<organism evidence="9 10">
    <name type="scientific">Arcobacter roscoffensis</name>
    <dbReference type="NCBI Taxonomy" id="2961520"/>
    <lineage>
        <taxon>Bacteria</taxon>
        <taxon>Pseudomonadati</taxon>
        <taxon>Campylobacterota</taxon>
        <taxon>Epsilonproteobacteria</taxon>
        <taxon>Campylobacterales</taxon>
        <taxon>Arcobacteraceae</taxon>
        <taxon>Arcobacter</taxon>
    </lineage>
</organism>
<dbReference type="InterPro" id="IPR006157">
    <property type="entry name" value="FolB_dom"/>
</dbReference>
<evidence type="ECO:0000313" key="9">
    <source>
        <dbReference type="EMBL" id="UTJ06859.1"/>
    </source>
</evidence>